<evidence type="ECO:0000256" key="3">
    <source>
        <dbReference type="ARBA" id="ARBA00023082"/>
    </source>
</evidence>
<evidence type="ECO:0000256" key="4">
    <source>
        <dbReference type="ARBA" id="ARBA00023125"/>
    </source>
</evidence>
<keyword evidence="5" id="KW-0804">Transcription</keyword>
<dbReference type="SUPFAM" id="SSF88946">
    <property type="entry name" value="Sigma2 domain of RNA polymerase sigma factors"/>
    <property type="match status" value="1"/>
</dbReference>
<reference evidence="7 8" key="2">
    <citation type="journal article" date="2012" name="Stand. Genomic Sci.">
        <title>Complete genome sequence of the sulfate-reducing firmicute Desulfotomaculum ruminis type strain (DL(T)).</title>
        <authorList>
            <person name="Spring S."/>
            <person name="Visser M."/>
            <person name="Lu M."/>
            <person name="Copeland A."/>
            <person name="Lapidus A."/>
            <person name="Lucas S."/>
            <person name="Cheng J.F."/>
            <person name="Han C."/>
            <person name="Tapia R."/>
            <person name="Goodwin L.A."/>
            <person name="Pitluck S."/>
            <person name="Ivanova N."/>
            <person name="Land M."/>
            <person name="Hauser L."/>
            <person name="Larimer F."/>
            <person name="Rohde M."/>
            <person name="Goker M."/>
            <person name="Detter J.C."/>
            <person name="Kyrpides N.C."/>
            <person name="Woyke T."/>
            <person name="Schaap P.J."/>
            <person name="Plugge C.M."/>
            <person name="Muyzer G."/>
            <person name="Kuever J."/>
            <person name="Pereira I.A."/>
            <person name="Parshina S.N."/>
            <person name="Bernier-Latmani R."/>
            <person name="Stams A.J."/>
            <person name="Klenk H.P."/>
        </authorList>
    </citation>
    <scope>NUCLEOTIDE SEQUENCE [LARGE SCALE GENOMIC DNA]</scope>
    <source>
        <strain evidence="8">ATCC 23193 / DSM 2154 / NCIB 8452 / DL</strain>
    </source>
</reference>
<dbReference type="Gene3D" id="1.10.10.10">
    <property type="entry name" value="Winged helix-like DNA-binding domain superfamily/Winged helix DNA-binding domain"/>
    <property type="match status" value="1"/>
</dbReference>
<dbReference type="Gene3D" id="1.10.1740.10">
    <property type="match status" value="1"/>
</dbReference>
<reference evidence="8" key="1">
    <citation type="submission" date="2011-05" db="EMBL/GenBank/DDBJ databases">
        <title>Complete sequence of Desulfotomaculum ruminis DSM 2154.</title>
        <authorList>
            <person name="Lucas S."/>
            <person name="Copeland A."/>
            <person name="Lapidus A."/>
            <person name="Cheng J.-F."/>
            <person name="Goodwin L."/>
            <person name="Pitluck S."/>
            <person name="Lu M."/>
            <person name="Detter J.C."/>
            <person name="Han C."/>
            <person name="Tapia R."/>
            <person name="Land M."/>
            <person name="Hauser L."/>
            <person name="Kyrpides N."/>
            <person name="Ivanova N."/>
            <person name="Mikhailova N."/>
            <person name="Pagani I."/>
            <person name="Stams A.J.M."/>
            <person name="Plugge C.M."/>
            <person name="Muyzer G."/>
            <person name="Kuever J."/>
            <person name="Parshina S.N."/>
            <person name="Ivanova A.E."/>
            <person name="Nazina T.N."/>
            <person name="Brambilla E."/>
            <person name="Spring S."/>
            <person name="Klenk H.-P."/>
            <person name="Woyke T."/>
        </authorList>
    </citation>
    <scope>NUCLEOTIDE SEQUENCE [LARGE SCALE GENOMIC DNA]</scope>
    <source>
        <strain evidence="8">ATCC 23193 / DSM 2154 / NCIB 8452 / DL</strain>
    </source>
</reference>
<dbReference type="GO" id="GO:0006352">
    <property type="term" value="P:DNA-templated transcription initiation"/>
    <property type="evidence" value="ECO:0007669"/>
    <property type="project" value="InterPro"/>
</dbReference>
<dbReference type="InterPro" id="IPR039425">
    <property type="entry name" value="RNA_pol_sigma-70-like"/>
</dbReference>
<dbReference type="KEGG" id="dru:Desru_2434"/>
<keyword evidence="8" id="KW-1185">Reference proteome</keyword>
<dbReference type="PROSITE" id="PS00622">
    <property type="entry name" value="HTH_LUXR_1"/>
    <property type="match status" value="1"/>
</dbReference>
<dbReference type="eggNOG" id="COG1595">
    <property type="taxonomic scope" value="Bacteria"/>
</dbReference>
<dbReference type="InterPro" id="IPR013324">
    <property type="entry name" value="RNA_pol_sigma_r3/r4-like"/>
</dbReference>
<comment type="similarity">
    <text evidence="1">Belongs to the sigma-70 factor family. ECF subfamily.</text>
</comment>
<evidence type="ECO:0000313" key="8">
    <source>
        <dbReference type="Proteomes" id="UP000009234"/>
    </source>
</evidence>
<evidence type="ECO:0000259" key="6">
    <source>
        <dbReference type="PROSITE" id="PS00622"/>
    </source>
</evidence>
<dbReference type="GO" id="GO:0016987">
    <property type="term" value="F:sigma factor activity"/>
    <property type="evidence" value="ECO:0007669"/>
    <property type="project" value="UniProtKB-KW"/>
</dbReference>
<keyword evidence="2" id="KW-0805">Transcription regulation</keyword>
<evidence type="ECO:0000256" key="5">
    <source>
        <dbReference type="ARBA" id="ARBA00023163"/>
    </source>
</evidence>
<dbReference type="NCBIfam" id="TIGR02937">
    <property type="entry name" value="sigma70-ECF"/>
    <property type="match status" value="1"/>
</dbReference>
<dbReference type="STRING" id="696281.Desru_2434"/>
<evidence type="ECO:0000256" key="2">
    <source>
        <dbReference type="ARBA" id="ARBA00023015"/>
    </source>
</evidence>
<dbReference type="EMBL" id="CP002780">
    <property type="protein sequence ID" value="AEG60673.1"/>
    <property type="molecule type" value="Genomic_DNA"/>
</dbReference>
<protein>
    <submittedName>
        <fullName evidence="7">RNA polymerase sigma factor, sigma-70 family</fullName>
    </submittedName>
</protein>
<dbReference type="SUPFAM" id="SSF88659">
    <property type="entry name" value="Sigma3 and sigma4 domains of RNA polymerase sigma factors"/>
    <property type="match status" value="1"/>
</dbReference>
<proteinExistence type="inferred from homology"/>
<dbReference type="Pfam" id="PF04542">
    <property type="entry name" value="Sigma70_r2"/>
    <property type="match status" value="1"/>
</dbReference>
<organism evidence="7 8">
    <name type="scientific">Desulforamulus ruminis (strain ATCC 23193 / DSM 2154 / NCIMB 8452 / DL)</name>
    <name type="common">Desulfotomaculum ruminis</name>
    <dbReference type="NCBI Taxonomy" id="696281"/>
    <lineage>
        <taxon>Bacteria</taxon>
        <taxon>Bacillati</taxon>
        <taxon>Bacillota</taxon>
        <taxon>Clostridia</taxon>
        <taxon>Eubacteriales</taxon>
        <taxon>Peptococcaceae</taxon>
        <taxon>Desulforamulus</taxon>
    </lineage>
</organism>
<keyword evidence="4" id="KW-0238">DNA-binding</keyword>
<feature type="domain" description="HTH luxR-type" evidence="6">
    <location>
        <begin position="131"/>
        <end position="158"/>
    </location>
</feature>
<dbReference type="Proteomes" id="UP000009234">
    <property type="component" value="Chromosome"/>
</dbReference>
<dbReference type="AlphaFoldDB" id="F6DN84"/>
<dbReference type="PANTHER" id="PTHR43133">
    <property type="entry name" value="RNA POLYMERASE ECF-TYPE SIGMA FACTO"/>
    <property type="match status" value="1"/>
</dbReference>
<dbReference type="InterPro" id="IPR036388">
    <property type="entry name" value="WH-like_DNA-bd_sf"/>
</dbReference>
<evidence type="ECO:0000313" key="7">
    <source>
        <dbReference type="EMBL" id="AEG60673.1"/>
    </source>
</evidence>
<sequence>MEHFFQKLYVEMYPRLVRQAAFLLGDPVAAEDAAQEAFARLHHTGLSSIQNPSGWLVKVTNNICYDYLRSEGSRRRREEKTFRQFYADSFATAAPSAETSVLDREIFQLVHRALERLQPRDRMLLLLKFSGYSYGEIAEAVDINKGSVGTLLARARERFKREYQSQE</sequence>
<dbReference type="HOGENOM" id="CLU_047691_3_4_9"/>
<dbReference type="CDD" id="cd06171">
    <property type="entry name" value="Sigma70_r4"/>
    <property type="match status" value="1"/>
</dbReference>
<dbReference type="InterPro" id="IPR013325">
    <property type="entry name" value="RNA_pol_sigma_r2"/>
</dbReference>
<dbReference type="InterPro" id="IPR000792">
    <property type="entry name" value="Tscrpt_reg_LuxR_C"/>
</dbReference>
<name>F6DN84_DESRL</name>
<keyword evidence="3" id="KW-0731">Sigma factor</keyword>
<dbReference type="PANTHER" id="PTHR43133:SF8">
    <property type="entry name" value="RNA POLYMERASE SIGMA FACTOR HI_1459-RELATED"/>
    <property type="match status" value="1"/>
</dbReference>
<accession>F6DN84</accession>
<dbReference type="OrthoDB" id="9789355at2"/>
<dbReference type="InterPro" id="IPR014284">
    <property type="entry name" value="RNA_pol_sigma-70_dom"/>
</dbReference>
<evidence type="ECO:0000256" key="1">
    <source>
        <dbReference type="ARBA" id="ARBA00010641"/>
    </source>
</evidence>
<gene>
    <name evidence="7" type="ordered locus">Desru_2434</name>
</gene>
<dbReference type="InterPro" id="IPR007627">
    <property type="entry name" value="RNA_pol_sigma70_r2"/>
</dbReference>
<dbReference type="GO" id="GO:0003677">
    <property type="term" value="F:DNA binding"/>
    <property type="evidence" value="ECO:0007669"/>
    <property type="project" value="UniProtKB-KW"/>
</dbReference>
<dbReference type="Pfam" id="PF08281">
    <property type="entry name" value="Sigma70_r4_2"/>
    <property type="match status" value="1"/>
</dbReference>
<dbReference type="InterPro" id="IPR013249">
    <property type="entry name" value="RNA_pol_sigma70_r4_t2"/>
</dbReference>